<accession>A0A1B2JHG8</accession>
<dbReference type="GO" id="GO:0005829">
    <property type="term" value="C:cytosol"/>
    <property type="evidence" value="ECO:0007669"/>
    <property type="project" value="GOC"/>
</dbReference>
<evidence type="ECO:0000259" key="8">
    <source>
        <dbReference type="Pfam" id="PF24597"/>
    </source>
</evidence>
<keyword evidence="3" id="KW-0653">Protein transport</keyword>
<dbReference type="GO" id="GO:0005802">
    <property type="term" value="C:trans-Golgi network"/>
    <property type="evidence" value="ECO:0007669"/>
    <property type="project" value="TreeGrafter"/>
</dbReference>
<feature type="domain" description="DOP1-like C-terminal" evidence="9">
    <location>
        <begin position="1192"/>
        <end position="1650"/>
    </location>
</feature>
<dbReference type="InterPro" id="IPR056457">
    <property type="entry name" value="DOP1_C"/>
</dbReference>
<dbReference type="Pfam" id="PF24598">
    <property type="entry name" value="DOP1_C"/>
    <property type="match status" value="1"/>
</dbReference>
<gene>
    <name evidence="10" type="primary">DOP1</name>
    <name evidence="10" type="ORF">ATY40_BA7505081</name>
</gene>
<dbReference type="GO" id="GO:0005768">
    <property type="term" value="C:endosome"/>
    <property type="evidence" value="ECO:0007669"/>
    <property type="project" value="TreeGrafter"/>
</dbReference>
<evidence type="ECO:0000313" key="10">
    <source>
        <dbReference type="EMBL" id="ANZ77490.1"/>
    </source>
</evidence>
<keyword evidence="5" id="KW-0472">Membrane</keyword>
<dbReference type="PANTHER" id="PTHR14042">
    <property type="entry name" value="DOPEY-RELATED"/>
    <property type="match status" value="1"/>
</dbReference>
<proteinExistence type="inferred from homology"/>
<dbReference type="InterPro" id="IPR040314">
    <property type="entry name" value="DOP1"/>
</dbReference>
<sequence length="1675" mass="189879">MTPSGKGDVSARDKKYQNNVQKTIASFASVVEWADYISFLGRLQKALQSSPNKNTQWIPESYQVSKLLSQCLSNTLPNGVHKKCLELYHDIFVILGQDKLGEDIFIWLPGLLPLMNYASITVRPQLIDLFSSFVAKIAPAYLHPVLRALLLGVWPALDDPTSECFESAFQLVDNLKKAVDDNEHFWKCLYLSIINSGDRKLGALLYCQRNIPSFNIYLEKEQTESQNESILALLSSEARECVNPEPGLLITAMCKGLQDESIFVQRGFFDLLTSRLELRSDVVQKLASQSDKEKLLLTATSTVLKKDMSLNRRLWFWLLGPETSESSPTSRSEYFKNYGLEVLTSSLLKLLDGSLTGESVHTQRLLSFKMSLAVLDKWEIAQFVIPRIFLPSLEACKDTPTAQILAGFGSLFDSIEAVDIWSDFMKLIETKNYDLMKFMLKNFNIDDEDMIVRHVPLVLITILVSAGSSADSEYGSWIELARIISNIIPARAYLPLEHADSKDQSIENIKEKIDRFYFERADSIAYDPATVANITYNLLKSLVSKQLSSSTGHFAFTSDLLADFIERLPTTEESPKLVNDQLIQQIVDLPLNNDLNIDLSFGLIKLIPYLSSVATHFQLLQLLKKIIGSLWPIICDPRGIFQVEVVNSITKLEIYVDPHYIEGELAYLFLSSEFPFPDKLRAFATLWTHTNTISGSSTDSILSRSLELVVDNLAEKRSPRYVMVSKWIDNLLRSSSINRLYKNLVNPILTSNRFLSTGEITDEDDLALFAYQIETIINLLTVESNSIQDSFANELCVLDSDEEIHIVNTNNWNVDTYKMLLVNILKQFISIPKVANEVQDYERCTISVVSLLELLIDGEEKVFSEIVEHLLEAIPSSPVIYLECLTKLLSLAHSKHITISIFEVKDDSCLFIEFLKQRIAASRDIVEIECLMQLVSQCSLFLNDNIFAIVVPLTSTICRRLSDDFESYKSYVTGDIYSVDFKQLTPDLEQIIPLLMNGLEDLLTSTHGYWKATEASESVDISKNSNDQGFFGSMINGVFQAGGNKDLSALVSAKRSMLQSFQIVIDISYKIWLWSDLNSSVSISDNSNEASSITDLGLTISYAASTLKYRPKKLLGTLYGLESIETLESLVSFRITNSSIFKLIHILDGAKHDLALQFLLNSLTSRVFPNSLDEDQASTLNIELTEQEIVTFILGYCQSLDNDSIEDIWLTFTQFLKDVESNNVLYRQSLPGLIKIIHSIGVKNTHTRFGEQKKIKRELSDHLVKLLNFSINARLDHFEDIDDDSGKVLRCSELCEAMKDISPKLTQLVTDRDKLSGIVSSFISNVLQPIVKSKDIPHIPDLVLELILAWTENGCLEFKSWKGFLGDALSDTDFFKVQPPQREYWDKIFAMYIVAESDKMAELVTKFQSLNNSNNLFSWNDAEIRGRSLLVRRICYLILIGPQDMFMDSLREIMLRLNEIIKDMTMKPLLFLTFRILVLKFSPVHLSPYWTLIVGQLEELLLDVLEKSTLIDGAVEKDHNNGNGKHKLRKEAARPELEVDLDSLLSGCKLLDVLIMTKPEEFQLSEWLFIQDTPLSQSEDKDDTAIPALIEKLSHIKDLNRYSVLKSLNYELTERTRRKPLLEGVNTIDNIGELKEFFDSLSFHDFECNYNINALDYDAPIADSFADIFETSTFE</sequence>
<evidence type="ECO:0000259" key="7">
    <source>
        <dbReference type="Pfam" id="PF04118"/>
    </source>
</evidence>
<evidence type="ECO:0000256" key="5">
    <source>
        <dbReference type="ARBA" id="ARBA00023136"/>
    </source>
</evidence>
<keyword evidence="4" id="KW-0333">Golgi apparatus</keyword>
<feature type="domain" description="DOP1 N-terminal" evidence="7">
    <location>
        <begin position="11"/>
        <end position="322"/>
    </location>
</feature>
<evidence type="ECO:0000256" key="3">
    <source>
        <dbReference type="ARBA" id="ARBA00022927"/>
    </source>
</evidence>
<evidence type="ECO:0000256" key="1">
    <source>
        <dbReference type="ARBA" id="ARBA00004395"/>
    </source>
</evidence>
<dbReference type="PANTHER" id="PTHR14042:SF24">
    <property type="entry name" value="PROTEIN DOPEY-1 HOMOLOG"/>
    <property type="match status" value="1"/>
</dbReference>
<dbReference type="GO" id="GO:0000139">
    <property type="term" value="C:Golgi membrane"/>
    <property type="evidence" value="ECO:0007669"/>
    <property type="project" value="UniProtKB-SubCell"/>
</dbReference>
<name>A0A1B2JHG8_PICPA</name>
<dbReference type="InterPro" id="IPR056458">
    <property type="entry name" value="TPR_DOP1_M"/>
</dbReference>
<organism evidence="10 11">
    <name type="scientific">Komagataella pastoris</name>
    <name type="common">Yeast</name>
    <name type="synonym">Pichia pastoris</name>
    <dbReference type="NCBI Taxonomy" id="4922"/>
    <lineage>
        <taxon>Eukaryota</taxon>
        <taxon>Fungi</taxon>
        <taxon>Dikarya</taxon>
        <taxon>Ascomycota</taxon>
        <taxon>Saccharomycotina</taxon>
        <taxon>Pichiomycetes</taxon>
        <taxon>Pichiales</taxon>
        <taxon>Pichiaceae</taxon>
        <taxon>Komagataella</taxon>
    </lineage>
</organism>
<dbReference type="Proteomes" id="UP000094565">
    <property type="component" value="Chromosome 4"/>
</dbReference>
<dbReference type="GO" id="GO:0015031">
    <property type="term" value="P:protein transport"/>
    <property type="evidence" value="ECO:0007669"/>
    <property type="project" value="UniProtKB-KW"/>
</dbReference>
<evidence type="ECO:0000259" key="9">
    <source>
        <dbReference type="Pfam" id="PF24598"/>
    </source>
</evidence>
<dbReference type="SUPFAM" id="SSF48371">
    <property type="entry name" value="ARM repeat"/>
    <property type="match status" value="1"/>
</dbReference>
<comment type="similarity">
    <text evidence="6">Belongs to the DOP1 family.</text>
</comment>
<evidence type="ECO:0000313" key="11">
    <source>
        <dbReference type="Proteomes" id="UP000094565"/>
    </source>
</evidence>
<dbReference type="OrthoDB" id="297643at2759"/>
<dbReference type="InterPro" id="IPR016024">
    <property type="entry name" value="ARM-type_fold"/>
</dbReference>
<dbReference type="Pfam" id="PF04118">
    <property type="entry name" value="Dopey_N"/>
    <property type="match status" value="1"/>
</dbReference>
<comment type="subcellular location">
    <subcellularLocation>
        <location evidence="1">Golgi apparatus membrane</location>
        <topology evidence="1">Peripheral membrane protein</topology>
    </subcellularLocation>
</comment>
<evidence type="ECO:0000256" key="4">
    <source>
        <dbReference type="ARBA" id="ARBA00023034"/>
    </source>
</evidence>
<keyword evidence="2" id="KW-0813">Transport</keyword>
<keyword evidence="11" id="KW-1185">Reference proteome</keyword>
<reference evidence="10 11" key="1">
    <citation type="submission" date="2016-02" db="EMBL/GenBank/DDBJ databases">
        <title>Comparative genomic and transcriptomic foundation for Pichia pastoris.</title>
        <authorList>
            <person name="Love K.R."/>
            <person name="Shah K.A."/>
            <person name="Whittaker C.A."/>
            <person name="Wu J."/>
            <person name="Bartlett M.C."/>
            <person name="Ma D."/>
            <person name="Leeson R.L."/>
            <person name="Priest M."/>
            <person name="Young S.K."/>
            <person name="Love J.C."/>
        </authorList>
    </citation>
    <scope>NUCLEOTIDE SEQUENCE [LARGE SCALE GENOMIC DNA]</scope>
    <source>
        <strain evidence="10 11">ATCC 28485</strain>
    </source>
</reference>
<protein>
    <submittedName>
        <fullName evidence="10">BA75_05081T0</fullName>
    </submittedName>
</protein>
<evidence type="ECO:0000256" key="2">
    <source>
        <dbReference type="ARBA" id="ARBA00022448"/>
    </source>
</evidence>
<dbReference type="InterPro" id="IPR007249">
    <property type="entry name" value="DOP1_N"/>
</dbReference>
<dbReference type="GO" id="GO:0006895">
    <property type="term" value="P:Golgi to endosome transport"/>
    <property type="evidence" value="ECO:0007669"/>
    <property type="project" value="InterPro"/>
</dbReference>
<dbReference type="EMBL" id="CP014587">
    <property type="protein sequence ID" value="ANZ77490.1"/>
    <property type="molecule type" value="Genomic_DNA"/>
</dbReference>
<feature type="domain" description="DOP1-like middle TPR" evidence="8">
    <location>
        <begin position="334"/>
        <end position="517"/>
    </location>
</feature>
<dbReference type="Pfam" id="PF24597">
    <property type="entry name" value="TPR_DOP1_M"/>
    <property type="match status" value="1"/>
</dbReference>
<evidence type="ECO:0000256" key="6">
    <source>
        <dbReference type="ARBA" id="ARBA00046326"/>
    </source>
</evidence>